<dbReference type="OrthoDB" id="3189021at2"/>
<feature type="transmembrane region" description="Helical" evidence="1">
    <location>
        <begin position="50"/>
        <end position="68"/>
    </location>
</feature>
<dbReference type="STRING" id="29313.BHQ16_12425"/>
<keyword evidence="1" id="KW-0812">Transmembrane</keyword>
<protein>
    <submittedName>
        <fullName evidence="2">Acyl-CoA thioesterase [Rhodococcus jostii RHA1]</fullName>
    </submittedName>
</protein>
<keyword evidence="3" id="KW-1185">Reference proteome</keyword>
<dbReference type="Proteomes" id="UP000252015">
    <property type="component" value="Unassembled WGS sequence"/>
</dbReference>
<feature type="transmembrane region" description="Helical" evidence="1">
    <location>
        <begin position="156"/>
        <end position="176"/>
    </location>
</feature>
<accession>A0A1E3TF94</accession>
<sequence length="258" mass="27790">MAILLGFAPWIVYWVLVGNVPFAASALVTLAVAVVAVVIARVTAASGRTLEIGAVGTFLVLALLSLTANESFLQRWTLPLSYAGLVVVALTGMLTGKPFVHQLIDRPANAAESEAVARMVMVLTWSWLAAFAGMTVSSAIPPMLRRDASLFDTMGPLSFLCYWIVPVTLFVLAALVSRTLSVRMAEAVANVAHKTTFVAYNEATIDELYYLASEHAKREAGPGRDVYDVKVGAAGTPLVGDDSRQSWPATYRVRERRS</sequence>
<keyword evidence="1" id="KW-1133">Transmembrane helix</keyword>
<dbReference type="AlphaFoldDB" id="A0A1E3TF94"/>
<reference evidence="2 3" key="1">
    <citation type="submission" date="2018-05" db="EMBL/GenBank/DDBJ databases">
        <authorList>
            <consortium name="IHU Genomes"/>
        </authorList>
    </citation>
    <scope>NUCLEOTIDE SEQUENCE [LARGE SCALE GENOMIC DNA]</scope>
    <source>
        <strain evidence="2 3">P7336</strain>
    </source>
</reference>
<organism evidence="2 3">
    <name type="scientific">Mycobacterium shimoidei</name>
    <dbReference type="NCBI Taxonomy" id="29313"/>
    <lineage>
        <taxon>Bacteria</taxon>
        <taxon>Bacillati</taxon>
        <taxon>Actinomycetota</taxon>
        <taxon>Actinomycetes</taxon>
        <taxon>Mycobacteriales</taxon>
        <taxon>Mycobacteriaceae</taxon>
        <taxon>Mycobacterium</taxon>
    </lineage>
</organism>
<keyword evidence="1" id="KW-0472">Membrane</keyword>
<evidence type="ECO:0000313" key="2">
    <source>
        <dbReference type="EMBL" id="SRX95106.1"/>
    </source>
</evidence>
<dbReference type="RefSeq" id="WP_069396355.1">
    <property type="nucleotide sequence ID" value="NZ_JACKUN010000024.1"/>
</dbReference>
<feature type="transmembrane region" description="Helical" evidence="1">
    <location>
        <begin position="120"/>
        <end position="144"/>
    </location>
</feature>
<evidence type="ECO:0000256" key="1">
    <source>
        <dbReference type="SAM" id="Phobius"/>
    </source>
</evidence>
<dbReference type="EMBL" id="UEGW01000001">
    <property type="protein sequence ID" value="SRX95106.1"/>
    <property type="molecule type" value="Genomic_DNA"/>
</dbReference>
<gene>
    <name evidence="2" type="ORF">MSP7336_03370</name>
</gene>
<feature type="transmembrane region" description="Helical" evidence="1">
    <location>
        <begin position="12"/>
        <end position="38"/>
    </location>
</feature>
<feature type="transmembrane region" description="Helical" evidence="1">
    <location>
        <begin position="80"/>
        <end position="100"/>
    </location>
</feature>
<evidence type="ECO:0000313" key="3">
    <source>
        <dbReference type="Proteomes" id="UP000252015"/>
    </source>
</evidence>
<proteinExistence type="predicted"/>
<name>A0A1E3TF94_MYCSH</name>